<reference evidence="2 3" key="1">
    <citation type="submission" date="2017-11" db="EMBL/GenBank/DDBJ databases">
        <title>De novo assembly and phasing of dikaryotic genomes from two isolates of Puccinia coronata f. sp. avenae, the causal agent of oat crown rust.</title>
        <authorList>
            <person name="Miller M.E."/>
            <person name="Zhang Y."/>
            <person name="Omidvar V."/>
            <person name="Sperschneider J."/>
            <person name="Schwessinger B."/>
            <person name="Raley C."/>
            <person name="Palmer J.M."/>
            <person name="Garnica D."/>
            <person name="Upadhyaya N."/>
            <person name="Rathjen J."/>
            <person name="Taylor J.M."/>
            <person name="Park R.F."/>
            <person name="Dodds P.N."/>
            <person name="Hirsch C.D."/>
            <person name="Kianian S.F."/>
            <person name="Figueroa M."/>
        </authorList>
    </citation>
    <scope>NUCLEOTIDE SEQUENCE [LARGE SCALE GENOMIC DNA]</scope>
    <source>
        <strain evidence="2">12SD80</strain>
    </source>
</reference>
<accession>A0A2N5UCM0</accession>
<name>A0A2N5UCM0_9BASI</name>
<feature type="compositionally biased region" description="Acidic residues" evidence="1">
    <location>
        <begin position="184"/>
        <end position="198"/>
    </location>
</feature>
<dbReference type="AlphaFoldDB" id="A0A2N5UCM0"/>
<evidence type="ECO:0000256" key="1">
    <source>
        <dbReference type="SAM" id="MobiDB-lite"/>
    </source>
</evidence>
<feature type="compositionally biased region" description="Polar residues" evidence="1">
    <location>
        <begin position="19"/>
        <end position="42"/>
    </location>
</feature>
<sequence>MSDQSNRELNSRWKDLQSAHYSSSPHLVQQSSANHSSYQINHNHGDYRTNHNYSNHHGLSTSQLGNQIIQFPTPQPASGDFVSRPNPQQQYQSNNPQLPPSTSTAIPPSNSQNLPNVTPKKRPAPRIKPHVRLVPNHIRNREDEANQKQREIQQASICSSAAPAPTGSLAAPAPAVDDSHDVSDENDEDAHGEEDSDLDCNHTTQFDFDIPELSPSPNFPPPLFIASPPSQNLRPENRLRWVGSYLRCRLQTGKPPWYIQPYLANRGEIPLTSRQMMVIKKYISLLQLFPISLHRIYLTFDSVRHSKTI</sequence>
<gene>
    <name evidence="2" type="ORF">PCASD_12726</name>
</gene>
<comment type="caution">
    <text evidence="2">The sequence shown here is derived from an EMBL/GenBank/DDBJ whole genome shotgun (WGS) entry which is preliminary data.</text>
</comment>
<dbReference type="Proteomes" id="UP000235392">
    <property type="component" value="Unassembled WGS sequence"/>
</dbReference>
<organism evidence="2 3">
    <name type="scientific">Puccinia coronata f. sp. avenae</name>
    <dbReference type="NCBI Taxonomy" id="200324"/>
    <lineage>
        <taxon>Eukaryota</taxon>
        <taxon>Fungi</taxon>
        <taxon>Dikarya</taxon>
        <taxon>Basidiomycota</taxon>
        <taxon>Pucciniomycotina</taxon>
        <taxon>Pucciniomycetes</taxon>
        <taxon>Pucciniales</taxon>
        <taxon>Pucciniaceae</taxon>
        <taxon>Puccinia</taxon>
    </lineage>
</organism>
<feature type="compositionally biased region" description="Polar residues" evidence="1">
    <location>
        <begin position="50"/>
        <end position="72"/>
    </location>
</feature>
<feature type="compositionally biased region" description="Low complexity" evidence="1">
    <location>
        <begin position="83"/>
        <end position="96"/>
    </location>
</feature>
<feature type="compositionally biased region" description="Basic residues" evidence="1">
    <location>
        <begin position="119"/>
        <end position="131"/>
    </location>
</feature>
<proteinExistence type="predicted"/>
<evidence type="ECO:0000313" key="3">
    <source>
        <dbReference type="Proteomes" id="UP000235392"/>
    </source>
</evidence>
<feature type="compositionally biased region" description="Polar residues" evidence="1">
    <location>
        <begin position="102"/>
        <end position="116"/>
    </location>
</feature>
<dbReference type="EMBL" id="PGCI01000177">
    <property type="protein sequence ID" value="PLW35482.1"/>
    <property type="molecule type" value="Genomic_DNA"/>
</dbReference>
<evidence type="ECO:0000313" key="2">
    <source>
        <dbReference type="EMBL" id="PLW35482.1"/>
    </source>
</evidence>
<feature type="region of interest" description="Disordered" evidence="1">
    <location>
        <begin position="1"/>
        <end position="203"/>
    </location>
</feature>
<feature type="compositionally biased region" description="Basic and acidic residues" evidence="1">
    <location>
        <begin position="1"/>
        <end position="17"/>
    </location>
</feature>
<feature type="compositionally biased region" description="Basic and acidic residues" evidence="1">
    <location>
        <begin position="139"/>
        <end position="151"/>
    </location>
</feature>
<protein>
    <submittedName>
        <fullName evidence="2">Uncharacterized protein</fullName>
    </submittedName>
</protein>